<evidence type="ECO:0000313" key="3">
    <source>
        <dbReference type="EMBL" id="CAD9370941.1"/>
    </source>
</evidence>
<sequence length="322" mass="35439">MVRSSSIKKVLGAGGENVSLKSIKASGDCFYEAIVVGFQTVGKSVLDETRIEDTVRGSPSTVSGDGILALRYVVSNNLTHDTFRDFKMYCDAGLPDFTFMRRIQTTRRLKEMIVVKGRSAGAGHCIWANEFEMRVVAKALGLSILIMDDQGRGSGRFVVLDHVQKKASSSSSPSLHEPPASRDGNGEEHCAAAAPPVQRSVQVCPNDTGKPRFVILHRTRRQHYNLVLVAGCGLLTLKQLPNTVIHLWSLKDWYELPTEKQTQPTQQLETSGQTPQLLPGLDMHGRAQQESRVSGQILTEDAKQLCCENTEAPPQKRHKAGY</sequence>
<dbReference type="InterPro" id="IPR003323">
    <property type="entry name" value="OTU_dom"/>
</dbReference>
<feature type="region of interest" description="Disordered" evidence="1">
    <location>
        <begin position="168"/>
        <end position="194"/>
    </location>
</feature>
<evidence type="ECO:0000256" key="1">
    <source>
        <dbReference type="SAM" id="MobiDB-lite"/>
    </source>
</evidence>
<protein>
    <recommendedName>
        <fullName evidence="2">OTU domain-containing protein</fullName>
    </recommendedName>
</protein>
<gene>
    <name evidence="3" type="ORF">DSPE1174_LOCUS1042</name>
</gene>
<dbReference type="PROSITE" id="PS50802">
    <property type="entry name" value="OTU"/>
    <property type="match status" value="1"/>
</dbReference>
<proteinExistence type="predicted"/>
<reference evidence="3" key="1">
    <citation type="submission" date="2021-01" db="EMBL/GenBank/DDBJ databases">
        <authorList>
            <person name="Corre E."/>
            <person name="Pelletier E."/>
            <person name="Niang G."/>
            <person name="Scheremetjew M."/>
            <person name="Finn R."/>
            <person name="Kale V."/>
            <person name="Holt S."/>
            <person name="Cochrane G."/>
            <person name="Meng A."/>
            <person name="Brown T."/>
            <person name="Cohen L."/>
        </authorList>
    </citation>
    <scope>NUCLEOTIDE SEQUENCE</scope>
    <source>
        <strain evidence="3">CCMP1381</strain>
    </source>
</reference>
<feature type="compositionally biased region" description="Low complexity" evidence="1">
    <location>
        <begin position="168"/>
        <end position="178"/>
    </location>
</feature>
<organism evidence="3">
    <name type="scientific">Octactis speculum</name>
    <dbReference type="NCBI Taxonomy" id="3111310"/>
    <lineage>
        <taxon>Eukaryota</taxon>
        <taxon>Sar</taxon>
        <taxon>Stramenopiles</taxon>
        <taxon>Ochrophyta</taxon>
        <taxon>Dictyochophyceae</taxon>
        <taxon>Dictyochales</taxon>
        <taxon>Dictyochaceae</taxon>
        <taxon>Octactis</taxon>
    </lineage>
</organism>
<accession>A0A7S2AL03</accession>
<feature type="region of interest" description="Disordered" evidence="1">
    <location>
        <begin position="261"/>
        <end position="281"/>
    </location>
</feature>
<dbReference type="EMBL" id="HBGS01001959">
    <property type="protein sequence ID" value="CAD9370941.1"/>
    <property type="molecule type" value="Transcribed_RNA"/>
</dbReference>
<evidence type="ECO:0000259" key="2">
    <source>
        <dbReference type="PROSITE" id="PS50802"/>
    </source>
</evidence>
<name>A0A7S2AL03_9STRA</name>
<dbReference type="AlphaFoldDB" id="A0A7S2AL03"/>
<feature type="compositionally biased region" description="Polar residues" evidence="1">
    <location>
        <begin position="261"/>
        <end position="276"/>
    </location>
</feature>
<feature type="domain" description="OTU" evidence="2">
    <location>
        <begin position="18"/>
        <end position="230"/>
    </location>
</feature>